<keyword evidence="1" id="KW-0472">Membrane</keyword>
<keyword evidence="1" id="KW-1133">Transmembrane helix</keyword>
<dbReference type="Proteomes" id="UP000237105">
    <property type="component" value="Unassembled WGS sequence"/>
</dbReference>
<keyword evidence="3" id="KW-1185">Reference proteome</keyword>
<feature type="transmembrane region" description="Helical" evidence="1">
    <location>
        <begin position="12"/>
        <end position="33"/>
    </location>
</feature>
<dbReference type="AlphaFoldDB" id="A0A2P5BGW3"/>
<sequence>MDSTRIENLWRWLGFFNAIAIPSVGIARGLCLIASSIAKNIILDLIHLRGQDEGRDLGMYRRPCILSLEEKIEGSSF</sequence>
<name>A0A2P5BGW3_PARAD</name>
<evidence type="ECO:0000313" key="3">
    <source>
        <dbReference type="Proteomes" id="UP000237105"/>
    </source>
</evidence>
<dbReference type="OrthoDB" id="1227454at2759"/>
<accession>A0A2P5BGW3</accession>
<protein>
    <submittedName>
        <fullName evidence="2">Uncharacterized protein</fullName>
    </submittedName>
</protein>
<organism evidence="2 3">
    <name type="scientific">Parasponia andersonii</name>
    <name type="common">Sponia andersonii</name>
    <dbReference type="NCBI Taxonomy" id="3476"/>
    <lineage>
        <taxon>Eukaryota</taxon>
        <taxon>Viridiplantae</taxon>
        <taxon>Streptophyta</taxon>
        <taxon>Embryophyta</taxon>
        <taxon>Tracheophyta</taxon>
        <taxon>Spermatophyta</taxon>
        <taxon>Magnoliopsida</taxon>
        <taxon>eudicotyledons</taxon>
        <taxon>Gunneridae</taxon>
        <taxon>Pentapetalae</taxon>
        <taxon>rosids</taxon>
        <taxon>fabids</taxon>
        <taxon>Rosales</taxon>
        <taxon>Cannabaceae</taxon>
        <taxon>Parasponia</taxon>
    </lineage>
</organism>
<evidence type="ECO:0000313" key="2">
    <source>
        <dbReference type="EMBL" id="PON48029.1"/>
    </source>
</evidence>
<dbReference type="EMBL" id="JXTB01000283">
    <property type="protein sequence ID" value="PON48029.1"/>
    <property type="molecule type" value="Genomic_DNA"/>
</dbReference>
<comment type="caution">
    <text evidence="2">The sequence shown here is derived from an EMBL/GenBank/DDBJ whole genome shotgun (WGS) entry which is preliminary data.</text>
</comment>
<proteinExistence type="predicted"/>
<gene>
    <name evidence="2" type="ORF">PanWU01x14_240220</name>
</gene>
<reference evidence="3" key="1">
    <citation type="submission" date="2016-06" db="EMBL/GenBank/DDBJ databases">
        <title>Parallel loss of symbiosis genes in relatives of nitrogen-fixing non-legume Parasponia.</title>
        <authorList>
            <person name="Van Velzen R."/>
            <person name="Holmer R."/>
            <person name="Bu F."/>
            <person name="Rutten L."/>
            <person name="Van Zeijl A."/>
            <person name="Liu W."/>
            <person name="Santuari L."/>
            <person name="Cao Q."/>
            <person name="Sharma T."/>
            <person name="Shen D."/>
            <person name="Roswanjaya Y."/>
            <person name="Wardhani T."/>
            <person name="Kalhor M.S."/>
            <person name="Jansen J."/>
            <person name="Van den Hoogen J."/>
            <person name="Gungor B."/>
            <person name="Hartog M."/>
            <person name="Hontelez J."/>
            <person name="Verver J."/>
            <person name="Yang W.-C."/>
            <person name="Schijlen E."/>
            <person name="Repin R."/>
            <person name="Schilthuizen M."/>
            <person name="Schranz E."/>
            <person name="Heidstra R."/>
            <person name="Miyata K."/>
            <person name="Fedorova E."/>
            <person name="Kohlen W."/>
            <person name="Bisseling T."/>
            <person name="Smit S."/>
            <person name="Geurts R."/>
        </authorList>
    </citation>
    <scope>NUCLEOTIDE SEQUENCE [LARGE SCALE GENOMIC DNA]</scope>
    <source>
        <strain evidence="3">cv. WU1-14</strain>
    </source>
</reference>
<keyword evidence="1" id="KW-0812">Transmembrane</keyword>
<evidence type="ECO:0000256" key="1">
    <source>
        <dbReference type="SAM" id="Phobius"/>
    </source>
</evidence>